<reference evidence="3 4" key="1">
    <citation type="submission" date="2016-06" db="EMBL/GenBank/DDBJ databases">
        <title>The sequenced genome of the ice-adhering bacterium Marinomonas primoryensis, from Antarctica.</title>
        <authorList>
            <person name="Graham L."/>
            <person name="Vance T.D.R."/>
            <person name="Davies P.L."/>
        </authorList>
    </citation>
    <scope>NUCLEOTIDE SEQUENCE [LARGE SCALE GENOMIC DNA]</scope>
    <source>
        <strain evidence="3 4">AceL</strain>
    </source>
</reference>
<evidence type="ECO:0000313" key="3">
    <source>
        <dbReference type="EMBL" id="AWX98712.1"/>
    </source>
</evidence>
<accession>A0A2Z4PMM9</accession>
<gene>
    <name evidence="3" type="ORF">A8139_00925</name>
</gene>
<name>A0A2Z4PMM9_9GAMM</name>
<keyword evidence="1" id="KW-0233">DNA recombination</keyword>
<sequence length="204" mass="23291">MAKGYTAAEMSRIFGSPLYSSILNPKRADYGEAIRWMPLLLAYTGARAEGVAQLYVSDIDLTSNIPSIMLTDERDDQSLKTDKVRHIPIHSHLLELGLSSYIASLDSRGRLFPKLVANYIGKYHAAVSRWFSKYAGDELKINRPELRHFHAFRHSFITASRENDVLEAIQDEITGHTHQSICRQYGTITIEKKKETIELIPHWF</sequence>
<dbReference type="Proteomes" id="UP000249898">
    <property type="component" value="Chromosome"/>
</dbReference>
<dbReference type="InterPro" id="IPR013762">
    <property type="entry name" value="Integrase-like_cat_sf"/>
</dbReference>
<dbReference type="GO" id="GO:0015074">
    <property type="term" value="P:DNA integration"/>
    <property type="evidence" value="ECO:0007669"/>
    <property type="project" value="InterPro"/>
</dbReference>
<organism evidence="3 4">
    <name type="scientific">Marinomonas primoryensis</name>
    <dbReference type="NCBI Taxonomy" id="178399"/>
    <lineage>
        <taxon>Bacteria</taxon>
        <taxon>Pseudomonadati</taxon>
        <taxon>Pseudomonadota</taxon>
        <taxon>Gammaproteobacteria</taxon>
        <taxon>Oceanospirillales</taxon>
        <taxon>Oceanospirillaceae</taxon>
        <taxon>Marinomonas</taxon>
    </lineage>
</organism>
<proteinExistence type="predicted"/>
<dbReference type="PROSITE" id="PS51898">
    <property type="entry name" value="TYR_RECOMBINASE"/>
    <property type="match status" value="1"/>
</dbReference>
<dbReference type="InterPro" id="IPR002104">
    <property type="entry name" value="Integrase_catalytic"/>
</dbReference>
<dbReference type="SUPFAM" id="SSF56349">
    <property type="entry name" value="DNA breaking-rejoining enzymes"/>
    <property type="match status" value="1"/>
</dbReference>
<dbReference type="InterPro" id="IPR011010">
    <property type="entry name" value="DNA_brk_join_enz"/>
</dbReference>
<dbReference type="GO" id="GO:0006310">
    <property type="term" value="P:DNA recombination"/>
    <property type="evidence" value="ECO:0007669"/>
    <property type="project" value="UniProtKB-KW"/>
</dbReference>
<dbReference type="EMBL" id="CP016181">
    <property type="protein sequence ID" value="AWX98712.1"/>
    <property type="molecule type" value="Genomic_DNA"/>
</dbReference>
<dbReference type="OrthoDB" id="9784724at2"/>
<dbReference type="CDD" id="cd01184">
    <property type="entry name" value="INT_C_like_1"/>
    <property type="match status" value="1"/>
</dbReference>
<feature type="domain" description="Tyr recombinase" evidence="2">
    <location>
        <begin position="1"/>
        <end position="198"/>
    </location>
</feature>
<dbReference type="RefSeq" id="WP_112134888.1">
    <property type="nucleotide sequence ID" value="NZ_CP016181.1"/>
</dbReference>
<dbReference type="Pfam" id="PF00589">
    <property type="entry name" value="Phage_integrase"/>
    <property type="match status" value="1"/>
</dbReference>
<evidence type="ECO:0000259" key="2">
    <source>
        <dbReference type="PROSITE" id="PS51898"/>
    </source>
</evidence>
<evidence type="ECO:0000256" key="1">
    <source>
        <dbReference type="ARBA" id="ARBA00023172"/>
    </source>
</evidence>
<evidence type="ECO:0000313" key="4">
    <source>
        <dbReference type="Proteomes" id="UP000249898"/>
    </source>
</evidence>
<dbReference type="Gene3D" id="1.10.443.10">
    <property type="entry name" value="Intergrase catalytic core"/>
    <property type="match status" value="1"/>
</dbReference>
<dbReference type="GO" id="GO:0003677">
    <property type="term" value="F:DNA binding"/>
    <property type="evidence" value="ECO:0007669"/>
    <property type="project" value="InterPro"/>
</dbReference>
<protein>
    <recommendedName>
        <fullName evidence="2">Tyr recombinase domain-containing protein</fullName>
    </recommendedName>
</protein>
<dbReference type="AlphaFoldDB" id="A0A2Z4PMM9"/>